<feature type="domain" description="BTB" evidence="4">
    <location>
        <begin position="568"/>
        <end position="644"/>
    </location>
</feature>
<evidence type="ECO:0000313" key="5">
    <source>
        <dbReference type="EMBL" id="EDQ87914.1"/>
    </source>
</evidence>
<evidence type="ECO:0000256" key="2">
    <source>
        <dbReference type="ARBA" id="ARBA00022737"/>
    </source>
</evidence>
<dbReference type="FunCoup" id="A9V3H7">
    <property type="interactions" value="409"/>
</dbReference>
<name>A9V3H7_MONBE</name>
<evidence type="ECO:0000259" key="4">
    <source>
        <dbReference type="PROSITE" id="PS50097"/>
    </source>
</evidence>
<proteinExistence type="predicted"/>
<keyword evidence="2" id="KW-0677">Repeat</keyword>
<dbReference type="STRING" id="81824.A9V3H7"/>
<evidence type="ECO:0000256" key="3">
    <source>
        <dbReference type="SAM" id="MobiDB-lite"/>
    </source>
</evidence>
<dbReference type="InterPro" id="IPR006652">
    <property type="entry name" value="Kelch_1"/>
</dbReference>
<dbReference type="SUPFAM" id="SSF117281">
    <property type="entry name" value="Kelch motif"/>
    <property type="match status" value="1"/>
</dbReference>
<dbReference type="CDD" id="cd18186">
    <property type="entry name" value="BTB_POZ_ZBTB_KLHL-like"/>
    <property type="match status" value="2"/>
</dbReference>
<dbReference type="GO" id="GO:0005794">
    <property type="term" value="C:Golgi apparatus"/>
    <property type="evidence" value="ECO:0000318"/>
    <property type="project" value="GO_Central"/>
</dbReference>
<dbReference type="Gene3D" id="3.30.710.10">
    <property type="entry name" value="Potassium Channel Kv1.1, Chain A"/>
    <property type="match status" value="2"/>
</dbReference>
<dbReference type="Pfam" id="PF00651">
    <property type="entry name" value="BTB"/>
    <property type="match status" value="1"/>
</dbReference>
<dbReference type="KEGG" id="mbr:MONBRDRAFT_9694"/>
<dbReference type="SUPFAM" id="SSF54695">
    <property type="entry name" value="POZ domain"/>
    <property type="match status" value="2"/>
</dbReference>
<dbReference type="AlphaFoldDB" id="A9V3H7"/>
<organism evidence="5 6">
    <name type="scientific">Monosiga brevicollis</name>
    <name type="common">Choanoflagellate</name>
    <dbReference type="NCBI Taxonomy" id="81824"/>
    <lineage>
        <taxon>Eukaryota</taxon>
        <taxon>Choanoflagellata</taxon>
        <taxon>Craspedida</taxon>
        <taxon>Salpingoecidae</taxon>
        <taxon>Monosiga</taxon>
    </lineage>
</organism>
<dbReference type="Pfam" id="PF24681">
    <property type="entry name" value="Kelch_KLHDC2_KLHL20_DRC7"/>
    <property type="match status" value="1"/>
</dbReference>
<reference evidence="5 6" key="1">
    <citation type="journal article" date="2008" name="Nature">
        <title>The genome of the choanoflagellate Monosiga brevicollis and the origin of metazoans.</title>
        <authorList>
            <consortium name="JGI Sequencing"/>
            <person name="King N."/>
            <person name="Westbrook M.J."/>
            <person name="Young S.L."/>
            <person name="Kuo A."/>
            <person name="Abedin M."/>
            <person name="Chapman J."/>
            <person name="Fairclough S."/>
            <person name="Hellsten U."/>
            <person name="Isogai Y."/>
            <person name="Letunic I."/>
            <person name="Marr M."/>
            <person name="Pincus D."/>
            <person name="Putnam N."/>
            <person name="Rokas A."/>
            <person name="Wright K.J."/>
            <person name="Zuzow R."/>
            <person name="Dirks W."/>
            <person name="Good M."/>
            <person name="Goodstein D."/>
            <person name="Lemons D."/>
            <person name="Li W."/>
            <person name="Lyons J.B."/>
            <person name="Morris A."/>
            <person name="Nichols S."/>
            <person name="Richter D.J."/>
            <person name="Salamov A."/>
            <person name="Bork P."/>
            <person name="Lim W.A."/>
            <person name="Manning G."/>
            <person name="Miller W.T."/>
            <person name="McGinnis W."/>
            <person name="Shapiro H."/>
            <person name="Tjian R."/>
            <person name="Grigoriev I.V."/>
            <person name="Rokhsar D."/>
        </authorList>
    </citation>
    <scope>NUCLEOTIDE SEQUENCE [LARGE SCALE GENOMIC DNA]</scope>
    <source>
        <strain evidence="6">MX1 / ATCC 50154</strain>
    </source>
</reference>
<dbReference type="RefSeq" id="XP_001747447.1">
    <property type="nucleotide sequence ID" value="XM_001747395.1"/>
</dbReference>
<evidence type="ECO:0000256" key="1">
    <source>
        <dbReference type="ARBA" id="ARBA00022441"/>
    </source>
</evidence>
<feature type="compositionally biased region" description="Polar residues" evidence="3">
    <location>
        <begin position="810"/>
        <end position="821"/>
    </location>
</feature>
<dbReference type="GeneID" id="5892717"/>
<dbReference type="PROSITE" id="PS50097">
    <property type="entry name" value="BTB"/>
    <property type="match status" value="2"/>
</dbReference>
<dbReference type="PANTHER" id="PTHR46376">
    <property type="entry name" value="LEUCINE-ZIPPER-LIKE TRANSCRIPTIONAL REGULATOR 1"/>
    <property type="match status" value="1"/>
</dbReference>
<dbReference type="Gene3D" id="2.120.10.80">
    <property type="entry name" value="Kelch-type beta propeller"/>
    <property type="match status" value="2"/>
</dbReference>
<dbReference type="InterPro" id="IPR000210">
    <property type="entry name" value="BTB/POZ_dom"/>
</dbReference>
<dbReference type="Proteomes" id="UP000001357">
    <property type="component" value="Unassembled WGS sequence"/>
</dbReference>
<dbReference type="eggNOG" id="ENOG502QQ74">
    <property type="taxonomic scope" value="Eukaryota"/>
</dbReference>
<feature type="region of interest" description="Disordered" evidence="3">
    <location>
        <begin position="745"/>
        <end position="773"/>
    </location>
</feature>
<dbReference type="OMA" id="HTTHEAD"/>
<feature type="compositionally biased region" description="Low complexity" evidence="3">
    <location>
        <begin position="822"/>
        <end position="833"/>
    </location>
</feature>
<dbReference type="InterPro" id="IPR015915">
    <property type="entry name" value="Kelch-typ_b-propeller"/>
</dbReference>
<evidence type="ECO:0000313" key="6">
    <source>
        <dbReference type="Proteomes" id="UP000001357"/>
    </source>
</evidence>
<protein>
    <recommendedName>
        <fullName evidence="4">BTB domain-containing protein</fullName>
    </recommendedName>
</protein>
<keyword evidence="1" id="KW-0880">Kelch repeat</keyword>
<accession>A9V3H7</accession>
<feature type="region of interest" description="Disordered" evidence="3">
    <location>
        <begin position="246"/>
        <end position="279"/>
    </location>
</feature>
<dbReference type="Pfam" id="PF01344">
    <property type="entry name" value="Kelch_1"/>
    <property type="match status" value="1"/>
</dbReference>
<keyword evidence="6" id="KW-1185">Reference proteome</keyword>
<feature type="domain" description="BTB" evidence="4">
    <location>
        <begin position="852"/>
        <end position="924"/>
    </location>
</feature>
<dbReference type="PANTHER" id="PTHR46376:SF1">
    <property type="entry name" value="LEUCINE-ZIPPER-LIKE TRANSCRIPTIONAL REGULATOR 1"/>
    <property type="match status" value="1"/>
</dbReference>
<dbReference type="InterPro" id="IPR051568">
    <property type="entry name" value="LZTR1/Attractin"/>
</dbReference>
<feature type="region of interest" description="Disordered" evidence="3">
    <location>
        <begin position="810"/>
        <end position="835"/>
    </location>
</feature>
<dbReference type="InterPro" id="IPR011333">
    <property type="entry name" value="SKP1/BTB/POZ_sf"/>
</dbReference>
<dbReference type="EMBL" id="CH991557">
    <property type="protein sequence ID" value="EDQ87914.1"/>
    <property type="molecule type" value="Genomic_DNA"/>
</dbReference>
<gene>
    <name evidence="5" type="ORF">MONBRDRAFT_9694</name>
</gene>
<dbReference type="InParanoid" id="A9V3H7"/>
<sequence>MASNHSFNEHLWHRFDPCQEFVGGARTKHTAVAIDDGIFVFGGHLGTRMSNDVIRFDTRDCSSGAPAAPHPYPCVSLDLRLSWSVCMTTKGIRPSPRTHHSCDVLERSLYVSRPPDLLARPHLWATPPPDLALAFAWVGRAQLHQVFGGYTGNIAANSNFRNCNDLYEYRADKGSWRLVHPGSVSPPPDSELGGALGAASVATATAAAPATHGGSGVSNPISVNSRLNLHRSFRETRAARLLTARRVAGEDDASAPGHRSPPWGSNPTQAVPLGTSPPWHPDLASAATALSLAALPAPVPAYQAAAPPQAEDEVPCGRAGHSSCIHNGGGEGTNQSRISYEAASHFYGSVPRSTPSPRSDYLYIFGGFNGTRLLNDMWRICLSDLAPRWECVQQHGTLPAAFCNSPAACVGDFCYMFSGMSGKDMSNRLFRCHLPTATWSELTGLPRLVGGHEPPPARFGHILHYDGHARLWVFGGVADGRPCNTVHCYHIEANVWAQVARQVGNDAPSPRSFAAGAVLDRSLFVFGGTIDLKADEISNEMFRFDLTITERSTLATDLLALWHSATLADIDVVAADTVVPAHAVVLAARSSVLAQRIAALPEPNPSKPGQALPRRRLVLRELSNGDTLQSILHLCYSDRLPPSFLHLPPRAALKHVVLLYACARWYKLHRFMADAVEYLTAVARTDLLLALLALLHEHRLQDLLALFAAEACQPRRFQKMVQSDEFATLDRDLIVFLVRRHESSRRGSTSRGGPVEGTTYTASDDPATAPPLERALRSGSHSLRFHALELDLYRVVEWCLRQGEAVEASTPSVGTATSADVGSTQDGTSQGSSRVSDLLPADEAIDVVGGLADCQLVAAGQFHVPLHRAILAARCQYFHGVFCSGLQNVDSRHTEAILGDAILPPPVLTSLLRYIYADVTTMPVEQICRRQMQVSFDENDAVNILLAAHRLNDVVMIQRALAVGPGLLYSTVFGCPLLNFGGPEES</sequence>
<dbReference type="SMART" id="SM00225">
    <property type="entry name" value="BTB"/>
    <property type="match status" value="2"/>
</dbReference>